<dbReference type="GO" id="GO:0046872">
    <property type="term" value="F:metal ion binding"/>
    <property type="evidence" value="ECO:0007669"/>
    <property type="project" value="UniProtKB-KW"/>
</dbReference>
<keyword evidence="2" id="KW-0479">Metal-binding</keyword>
<dbReference type="PANTHER" id="PTHR43270:SF12">
    <property type="entry name" value="SUCCINYL-DIAMINOPIMELATE DESUCCINYLASE"/>
    <property type="match status" value="1"/>
</dbReference>
<reference evidence="5" key="1">
    <citation type="submission" date="2020-10" db="EMBL/GenBank/DDBJ databases">
        <title>Ca. Dormibacterota MAGs.</title>
        <authorList>
            <person name="Montgomery K."/>
        </authorList>
    </citation>
    <scope>NUCLEOTIDE SEQUENCE [LARGE SCALE GENOMIC DNA]</scope>
    <source>
        <strain evidence="5">SC8812_S17_10</strain>
    </source>
</reference>
<name>A0A934NFI4_9BACT</name>
<dbReference type="Pfam" id="PF01546">
    <property type="entry name" value="Peptidase_M20"/>
    <property type="match status" value="1"/>
</dbReference>
<dbReference type="EMBL" id="JAEKNR010000221">
    <property type="protein sequence ID" value="MBJ7600817.1"/>
    <property type="molecule type" value="Genomic_DNA"/>
</dbReference>
<proteinExistence type="predicted"/>
<accession>A0A934NFI4</accession>
<evidence type="ECO:0000313" key="6">
    <source>
        <dbReference type="Proteomes" id="UP000612893"/>
    </source>
</evidence>
<dbReference type="InterPro" id="IPR011650">
    <property type="entry name" value="Peptidase_M20_dimer"/>
</dbReference>
<evidence type="ECO:0000256" key="3">
    <source>
        <dbReference type="ARBA" id="ARBA00022801"/>
    </source>
</evidence>
<evidence type="ECO:0000259" key="4">
    <source>
        <dbReference type="Pfam" id="PF07687"/>
    </source>
</evidence>
<keyword evidence="6" id="KW-1185">Reference proteome</keyword>
<dbReference type="SUPFAM" id="SSF53187">
    <property type="entry name" value="Zn-dependent exopeptidases"/>
    <property type="match status" value="1"/>
</dbReference>
<dbReference type="InterPro" id="IPR051458">
    <property type="entry name" value="Cyt/Met_Dipeptidase"/>
</dbReference>
<dbReference type="NCBIfam" id="NF006053">
    <property type="entry name" value="PRK08201.1"/>
    <property type="match status" value="1"/>
</dbReference>
<keyword evidence="1" id="KW-0645">Protease</keyword>
<dbReference type="InterPro" id="IPR036264">
    <property type="entry name" value="Bact_exopeptidase_dim_dom"/>
</dbReference>
<keyword evidence="3" id="KW-0378">Hydrolase</keyword>
<evidence type="ECO:0000256" key="1">
    <source>
        <dbReference type="ARBA" id="ARBA00022670"/>
    </source>
</evidence>
<dbReference type="Gene3D" id="3.30.70.360">
    <property type="match status" value="1"/>
</dbReference>
<evidence type="ECO:0000256" key="2">
    <source>
        <dbReference type="ARBA" id="ARBA00022723"/>
    </source>
</evidence>
<dbReference type="AlphaFoldDB" id="A0A934NFI4"/>
<dbReference type="GO" id="GO:0006508">
    <property type="term" value="P:proteolysis"/>
    <property type="evidence" value="ECO:0007669"/>
    <property type="project" value="UniProtKB-KW"/>
</dbReference>
<feature type="domain" description="Peptidase M20 dimerisation" evidence="4">
    <location>
        <begin position="193"/>
        <end position="350"/>
    </location>
</feature>
<gene>
    <name evidence="5" type="ORF">JF922_22460</name>
</gene>
<dbReference type="Pfam" id="PF07687">
    <property type="entry name" value="M20_dimer"/>
    <property type="match status" value="1"/>
</dbReference>
<protein>
    <submittedName>
        <fullName evidence="5">Dipeptidase</fullName>
    </submittedName>
</protein>
<sequence>MEAVLRRAREGREAAENDLFELLAIPSVSALPEHHDDCRRAAGWVAARLERLGMHVELAEVVPGGQPVVMAEWLGHDGGPTLTIYGHYDVQPPDPLEEWTSPPFQPTVRDGHVYARGADDNKGQFLAGVKAAEHWFGAGRPPLNIRFLIEGEEEVSGRSLPDYVRANAGRLKTDYLLIADGSFAAPGLPELVTGLRGLLYTEIEVRGPRVDLHSGMFGGIAPNPFNSLAHILAGLKDREDRIHIPRFYDDVQAPTREEVEDWARLGLDEEQLKRLIGVDVLPGEPGHSVLERRWARPTLDVHGVMGGFTDAGSKTVIPARARAKVSMRLVPNQDPARVLDGLREAVEALATPGTRAEVTELNSALPVLIDATHPGIDAASKAFAAGYGKAPVLVREGASVPVTVDFQQVLGTNLLVTGFGLPDDGLHSPNERMSLDQYHRGTETVIHLMNELAGPGR</sequence>
<dbReference type="GO" id="GO:0008233">
    <property type="term" value="F:peptidase activity"/>
    <property type="evidence" value="ECO:0007669"/>
    <property type="project" value="UniProtKB-KW"/>
</dbReference>
<dbReference type="InterPro" id="IPR002933">
    <property type="entry name" value="Peptidase_M20"/>
</dbReference>
<dbReference type="Proteomes" id="UP000612893">
    <property type="component" value="Unassembled WGS sequence"/>
</dbReference>
<dbReference type="NCBIfam" id="NF006579">
    <property type="entry name" value="PRK09104.1"/>
    <property type="match status" value="1"/>
</dbReference>
<evidence type="ECO:0000313" key="5">
    <source>
        <dbReference type="EMBL" id="MBJ7600817.1"/>
    </source>
</evidence>
<dbReference type="Gene3D" id="3.40.630.10">
    <property type="entry name" value="Zn peptidases"/>
    <property type="match status" value="1"/>
</dbReference>
<dbReference type="SUPFAM" id="SSF55031">
    <property type="entry name" value="Bacterial exopeptidase dimerisation domain"/>
    <property type="match status" value="1"/>
</dbReference>
<comment type="caution">
    <text evidence="5">The sequence shown here is derived from an EMBL/GenBank/DDBJ whole genome shotgun (WGS) entry which is preliminary data.</text>
</comment>
<organism evidence="5 6">
    <name type="scientific">Candidatus Nephthysia bennettiae</name>
    <dbReference type="NCBI Taxonomy" id="3127016"/>
    <lineage>
        <taxon>Bacteria</taxon>
        <taxon>Bacillati</taxon>
        <taxon>Candidatus Dormiibacterota</taxon>
        <taxon>Candidatus Dormibacteria</taxon>
        <taxon>Candidatus Dormibacterales</taxon>
        <taxon>Candidatus Dormibacteraceae</taxon>
        <taxon>Candidatus Nephthysia</taxon>
    </lineage>
</organism>
<dbReference type="PANTHER" id="PTHR43270">
    <property type="entry name" value="BETA-ALA-HIS DIPEPTIDASE"/>
    <property type="match status" value="1"/>
</dbReference>